<keyword evidence="1" id="KW-0472">Membrane</keyword>
<sequence>MSLGEIYFYTLTGFVSVFSLFIYLAFEDIKLFSIFKKLFLIGLIILIIGFFITLFNLSYLSKSKTIFTYALPLFVLLTNRILFWINNEIFGEPFIYSKNGFLNGFWYHNRVEEEKLTLIKKFYYTYFTFLHLSQIFLYSTLFYKIN</sequence>
<keyword evidence="3" id="KW-1185">Reference proteome</keyword>
<reference evidence="2 3" key="1">
    <citation type="submission" date="2020-06" db="EMBL/GenBank/DDBJ databases">
        <authorList>
            <person name="Criscuolo A."/>
        </authorList>
    </citation>
    <scope>NUCLEOTIDE SEQUENCE [LARGE SCALE GENOMIC DNA]</scope>
    <source>
        <strain evidence="3">CIP 111411</strain>
    </source>
</reference>
<accession>A0A6V6ZCX4</accession>
<evidence type="ECO:0000313" key="3">
    <source>
        <dbReference type="Proteomes" id="UP000530060"/>
    </source>
</evidence>
<dbReference type="EMBL" id="CAIJDP010000090">
    <property type="protein sequence ID" value="CAD0009416.1"/>
    <property type="molecule type" value="Genomic_DNA"/>
</dbReference>
<organism evidence="2 3">
    <name type="scientific">Flavobacterium salmonis</name>
    <dbReference type="NCBI Taxonomy" id="2654844"/>
    <lineage>
        <taxon>Bacteria</taxon>
        <taxon>Pseudomonadati</taxon>
        <taxon>Bacteroidota</taxon>
        <taxon>Flavobacteriia</taxon>
        <taxon>Flavobacteriales</taxon>
        <taxon>Flavobacteriaceae</taxon>
        <taxon>Flavobacterium</taxon>
    </lineage>
</organism>
<feature type="transmembrane region" description="Helical" evidence="1">
    <location>
        <begin position="66"/>
        <end position="85"/>
    </location>
</feature>
<gene>
    <name evidence="2" type="ORF">FLAT13_04905</name>
</gene>
<feature type="transmembrane region" description="Helical" evidence="1">
    <location>
        <begin position="6"/>
        <end position="26"/>
    </location>
</feature>
<feature type="transmembrane region" description="Helical" evidence="1">
    <location>
        <begin position="38"/>
        <end position="60"/>
    </location>
</feature>
<keyword evidence="1" id="KW-0812">Transmembrane</keyword>
<evidence type="ECO:0000256" key="1">
    <source>
        <dbReference type="SAM" id="Phobius"/>
    </source>
</evidence>
<evidence type="ECO:0000313" key="2">
    <source>
        <dbReference type="EMBL" id="CAD0009416.1"/>
    </source>
</evidence>
<protein>
    <submittedName>
        <fullName evidence="2">Uncharacterized protein</fullName>
    </submittedName>
</protein>
<proteinExistence type="predicted"/>
<name>A0A6V6ZCX4_9FLAO</name>
<dbReference type="Proteomes" id="UP000530060">
    <property type="component" value="Unassembled WGS sequence"/>
</dbReference>
<feature type="transmembrane region" description="Helical" evidence="1">
    <location>
        <begin position="123"/>
        <end position="143"/>
    </location>
</feature>
<dbReference type="AlphaFoldDB" id="A0A6V6ZCX4"/>
<keyword evidence="1" id="KW-1133">Transmembrane helix</keyword>
<comment type="caution">
    <text evidence="2">The sequence shown here is derived from an EMBL/GenBank/DDBJ whole genome shotgun (WGS) entry which is preliminary data.</text>
</comment>